<protein>
    <submittedName>
        <fullName evidence="2">Phosphonate metabolism protein PhnI</fullName>
    </submittedName>
</protein>
<evidence type="ECO:0000259" key="1">
    <source>
        <dbReference type="Pfam" id="PF01863"/>
    </source>
</evidence>
<keyword evidence="3" id="KW-1185">Reference proteome</keyword>
<dbReference type="InterPro" id="IPR002725">
    <property type="entry name" value="YgjP-like_metallopeptidase"/>
</dbReference>
<evidence type="ECO:0000313" key="2">
    <source>
        <dbReference type="EMBL" id="QNJ97040.1"/>
    </source>
</evidence>
<accession>A0A7G8PRS4</accession>
<sequence length="237" mass="28752">MEHLRLGNIDIEVELKDIKNIHLSVYPPNGRVRIAAPERMDLDTVRIFAISKLQWIKNQQEILQQQEREPKREYLNRESHYFFGKRYLLKIHQLDAAPKVELDHKYIHLYVRPNASTEKRAEVMDEWHRAELKKIAPKLITKWEKHIGVKSNDYGIKRMRTKWGSCNTNAKRIWLNLELAKKPKDCLEYIIVHELVHLLERSHNLRFVKLMDEFMPKWRFHRDELNRLPYSHVDWDY</sequence>
<dbReference type="InterPro" id="IPR053136">
    <property type="entry name" value="UTP_pyrophosphatase-like"/>
</dbReference>
<dbReference type="PANTHER" id="PTHR30399:SF1">
    <property type="entry name" value="UTP PYROPHOSPHATASE"/>
    <property type="match status" value="1"/>
</dbReference>
<name>A0A7G8PRS4_9FLAO</name>
<organism evidence="2 3">
    <name type="scientific">Constantimarinum furrinae</name>
    <dbReference type="NCBI Taxonomy" id="2562285"/>
    <lineage>
        <taxon>Bacteria</taxon>
        <taxon>Pseudomonadati</taxon>
        <taxon>Bacteroidota</taxon>
        <taxon>Flavobacteriia</taxon>
        <taxon>Flavobacteriales</taxon>
        <taxon>Flavobacteriaceae</taxon>
        <taxon>Altibacter/Constantimarinum group</taxon>
        <taxon>Constantimarinum</taxon>
    </lineage>
</organism>
<dbReference type="KEGG" id="alti:ALE3EI_0457"/>
<dbReference type="PANTHER" id="PTHR30399">
    <property type="entry name" value="UNCHARACTERIZED PROTEIN YGJP"/>
    <property type="match status" value="1"/>
</dbReference>
<dbReference type="Proteomes" id="UP000515514">
    <property type="component" value="Chromosome"/>
</dbReference>
<evidence type="ECO:0000313" key="3">
    <source>
        <dbReference type="Proteomes" id="UP000515514"/>
    </source>
</evidence>
<dbReference type="Gene3D" id="3.30.2010.10">
    <property type="entry name" value="Metalloproteases ('zincins'), catalytic domain"/>
    <property type="match status" value="1"/>
</dbReference>
<dbReference type="CDD" id="cd07344">
    <property type="entry name" value="M48_yhfN_like"/>
    <property type="match status" value="1"/>
</dbReference>
<feature type="domain" description="YgjP-like metallopeptidase" evidence="1">
    <location>
        <begin position="23"/>
        <end position="227"/>
    </location>
</feature>
<dbReference type="RefSeq" id="WP_186990438.1">
    <property type="nucleotide sequence ID" value="NZ_CP052909.1"/>
</dbReference>
<dbReference type="AlphaFoldDB" id="A0A7G8PRS4"/>
<dbReference type="EMBL" id="CP052909">
    <property type="protein sequence ID" value="QNJ97040.1"/>
    <property type="molecule type" value="Genomic_DNA"/>
</dbReference>
<proteinExistence type="predicted"/>
<reference evidence="2 3" key="1">
    <citation type="submission" date="2020-04" db="EMBL/GenBank/DDBJ databases">
        <title>Genome sequence of Altibacter aquimarinus strain ALE3EI.</title>
        <authorList>
            <person name="Oh H.-M."/>
            <person name="Jang D."/>
        </authorList>
    </citation>
    <scope>NUCLEOTIDE SEQUENCE [LARGE SCALE GENOMIC DNA]</scope>
    <source>
        <strain evidence="2 3">ALE3EI</strain>
    </source>
</reference>
<gene>
    <name evidence="2" type="ORF">ALE3EI_0457</name>
</gene>
<dbReference type="Pfam" id="PF01863">
    <property type="entry name" value="YgjP-like"/>
    <property type="match status" value="1"/>
</dbReference>